<gene>
    <name evidence="1" type="ORF">TorRG33x02_331720</name>
</gene>
<comment type="caution">
    <text evidence="1">The sequence shown here is derived from an EMBL/GenBank/DDBJ whole genome shotgun (WGS) entry which is preliminary data.</text>
</comment>
<reference evidence="2" key="1">
    <citation type="submission" date="2016-06" db="EMBL/GenBank/DDBJ databases">
        <title>Parallel loss of symbiosis genes in relatives of nitrogen-fixing non-legume Parasponia.</title>
        <authorList>
            <person name="Van Velzen R."/>
            <person name="Holmer R."/>
            <person name="Bu F."/>
            <person name="Rutten L."/>
            <person name="Van Zeijl A."/>
            <person name="Liu W."/>
            <person name="Santuari L."/>
            <person name="Cao Q."/>
            <person name="Sharma T."/>
            <person name="Shen D."/>
            <person name="Roswanjaya Y."/>
            <person name="Wardhani T."/>
            <person name="Kalhor M.S."/>
            <person name="Jansen J."/>
            <person name="Van den Hoogen J."/>
            <person name="Gungor B."/>
            <person name="Hartog M."/>
            <person name="Hontelez J."/>
            <person name="Verver J."/>
            <person name="Yang W.-C."/>
            <person name="Schijlen E."/>
            <person name="Repin R."/>
            <person name="Schilthuizen M."/>
            <person name="Schranz E."/>
            <person name="Heidstra R."/>
            <person name="Miyata K."/>
            <person name="Fedorova E."/>
            <person name="Kohlen W."/>
            <person name="Bisseling T."/>
            <person name="Smit S."/>
            <person name="Geurts R."/>
        </authorList>
    </citation>
    <scope>NUCLEOTIDE SEQUENCE [LARGE SCALE GENOMIC DNA]</scope>
    <source>
        <strain evidence="2">cv. RG33-2</strain>
    </source>
</reference>
<protein>
    <submittedName>
        <fullName evidence="1">Uncharacterized protein</fullName>
    </submittedName>
</protein>
<dbReference type="Proteomes" id="UP000237000">
    <property type="component" value="Unassembled WGS sequence"/>
</dbReference>
<sequence>MKANEGNKDGTTPFFPYQETQLPGTNVVLGRPTFVQQQIWPEAIRSAECIQAEGSIKLSLTVGIILAQVMNMVDYLVVNKKSSYNAIIGKSTLNTLKAVISKSHFLVKFLIEKGIEVMRWD</sequence>
<evidence type="ECO:0000313" key="1">
    <source>
        <dbReference type="EMBL" id="PON44131.1"/>
    </source>
</evidence>
<organism evidence="1 2">
    <name type="scientific">Trema orientale</name>
    <name type="common">Charcoal tree</name>
    <name type="synonym">Celtis orientalis</name>
    <dbReference type="NCBI Taxonomy" id="63057"/>
    <lineage>
        <taxon>Eukaryota</taxon>
        <taxon>Viridiplantae</taxon>
        <taxon>Streptophyta</taxon>
        <taxon>Embryophyta</taxon>
        <taxon>Tracheophyta</taxon>
        <taxon>Spermatophyta</taxon>
        <taxon>Magnoliopsida</taxon>
        <taxon>eudicotyledons</taxon>
        <taxon>Gunneridae</taxon>
        <taxon>Pentapetalae</taxon>
        <taxon>rosids</taxon>
        <taxon>fabids</taxon>
        <taxon>Rosales</taxon>
        <taxon>Cannabaceae</taxon>
        <taxon>Trema</taxon>
    </lineage>
</organism>
<evidence type="ECO:0000313" key="2">
    <source>
        <dbReference type="Proteomes" id="UP000237000"/>
    </source>
</evidence>
<dbReference type="InParanoid" id="A0A2P5B5R2"/>
<dbReference type="AlphaFoldDB" id="A0A2P5B5R2"/>
<name>A0A2P5B5R2_TREOI</name>
<dbReference type="EMBL" id="JXTC01000600">
    <property type="protein sequence ID" value="PON44131.1"/>
    <property type="molecule type" value="Genomic_DNA"/>
</dbReference>
<accession>A0A2P5B5R2</accession>
<dbReference type="OrthoDB" id="1726519at2759"/>
<proteinExistence type="predicted"/>
<keyword evidence="2" id="KW-1185">Reference proteome</keyword>